<sequence>MSKLSVSVIFCLLYINFCGYNVLSIGTPRYSINLDLNPPERWKKVGQDYANILKNFKQDILEHYHIPKELVNIADKIGSDLDKYIPTPFSGEMIGLADTSNIPLSEIVLANLLYELTAFCTSIVAQNNTGQIIHGRNLDYNLMKELKPLVIDVDFMRGGKIVYTGTTFAGYVGLLTAQKADVLTITLNQRNEGNILENLLDLLLTNHSMVSFTVRDTLDNPNVTFQSAVNYLAYGVYLVTPAYLIVGGVNTLEGVVITRGRISAISIRQLDLVKGLWYVLETNYDYWTSPPPSDDRRDPAIQMLDKLGRDIALDTLYSVLNRKPVCNSQTTYTTVMSAADGAAYTTHIRDNDCS</sequence>
<evidence type="ECO:0000313" key="10">
    <source>
        <dbReference type="Proteomes" id="UP001165289"/>
    </source>
</evidence>
<dbReference type="AlphaFoldDB" id="A0AAV7KJ03"/>
<dbReference type="InterPro" id="IPR029130">
    <property type="entry name" value="Acid_ceramidase_N"/>
</dbReference>
<dbReference type="EC" id="3.5.1.60" evidence="4"/>
<proteinExistence type="inferred from homology"/>
<evidence type="ECO:0000256" key="2">
    <source>
        <dbReference type="ARBA" id="ARBA00005730"/>
    </source>
</evidence>
<protein>
    <recommendedName>
        <fullName evidence="5">N-acylethanolamine-hydrolyzing acid amidase</fullName>
        <ecNumber evidence="4">3.5.1.60</ecNumber>
    </recommendedName>
</protein>
<dbReference type="GO" id="GO:0006631">
    <property type="term" value="P:fatty acid metabolic process"/>
    <property type="evidence" value="ECO:0007669"/>
    <property type="project" value="InterPro"/>
</dbReference>
<dbReference type="GO" id="GO:0047412">
    <property type="term" value="F:N-(long-chain-acyl)ethanolamine deacylase activity"/>
    <property type="evidence" value="ECO:0007669"/>
    <property type="project" value="UniProtKB-EC"/>
</dbReference>
<gene>
    <name evidence="9" type="ORF">LOD99_14261</name>
</gene>
<name>A0AAV7KJ03_9METZ</name>
<reference evidence="9 10" key="1">
    <citation type="journal article" date="2023" name="BMC Biol.">
        <title>The compact genome of the sponge Oopsacas minuta (Hexactinellida) is lacking key metazoan core genes.</title>
        <authorList>
            <person name="Santini S."/>
            <person name="Schenkelaars Q."/>
            <person name="Jourda C."/>
            <person name="Duchesne M."/>
            <person name="Belahbib H."/>
            <person name="Rocher C."/>
            <person name="Selva M."/>
            <person name="Riesgo A."/>
            <person name="Vervoort M."/>
            <person name="Leys S.P."/>
            <person name="Kodjabachian L."/>
            <person name="Le Bivic A."/>
            <person name="Borchiellini C."/>
            <person name="Claverie J.M."/>
            <person name="Renard E."/>
        </authorList>
    </citation>
    <scope>NUCLEOTIDE SEQUENCE [LARGE SCALE GENOMIC DNA]</scope>
    <source>
        <strain evidence="9">SPO-2</strain>
    </source>
</reference>
<keyword evidence="10" id="KW-1185">Reference proteome</keyword>
<dbReference type="Pfam" id="PF15508">
    <property type="entry name" value="NAAA-beta"/>
    <property type="match status" value="1"/>
</dbReference>
<dbReference type="GO" id="GO:0017064">
    <property type="term" value="F:fatty acid amide hydrolase activity"/>
    <property type="evidence" value="ECO:0007669"/>
    <property type="project" value="InterPro"/>
</dbReference>
<comment type="pathway">
    <text evidence="1">Lipid metabolism; fatty acid metabolism.</text>
</comment>
<dbReference type="PANTHER" id="PTHR28583">
    <property type="entry name" value="ACID AMIDASE"/>
    <property type="match status" value="1"/>
</dbReference>
<comment type="caution">
    <text evidence="9">The sequence shown here is derived from an EMBL/GenBank/DDBJ whole genome shotgun (WGS) entry which is preliminary data.</text>
</comment>
<evidence type="ECO:0000256" key="5">
    <source>
        <dbReference type="ARBA" id="ARBA00040404"/>
    </source>
</evidence>
<dbReference type="PIRSF" id="PIRSF017632">
    <property type="entry name" value="Acid_ceramidase-like"/>
    <property type="match status" value="1"/>
</dbReference>
<keyword evidence="6" id="KW-0443">Lipid metabolism</keyword>
<accession>A0AAV7KJ03</accession>
<comment type="similarity">
    <text evidence="2 6">Belongs to the acid ceramidase family.</text>
</comment>
<dbReference type="EMBL" id="JAKMXF010000044">
    <property type="protein sequence ID" value="KAI6659921.1"/>
    <property type="molecule type" value="Genomic_DNA"/>
</dbReference>
<dbReference type="InterPro" id="IPR016699">
    <property type="entry name" value="Acid_ceramidase-like"/>
</dbReference>
<evidence type="ECO:0000259" key="8">
    <source>
        <dbReference type="Pfam" id="PF15508"/>
    </source>
</evidence>
<dbReference type="Proteomes" id="UP001165289">
    <property type="component" value="Unassembled WGS sequence"/>
</dbReference>
<evidence type="ECO:0000256" key="1">
    <source>
        <dbReference type="ARBA" id="ARBA00004872"/>
    </source>
</evidence>
<organism evidence="9 10">
    <name type="scientific">Oopsacas minuta</name>
    <dbReference type="NCBI Taxonomy" id="111878"/>
    <lineage>
        <taxon>Eukaryota</taxon>
        <taxon>Metazoa</taxon>
        <taxon>Porifera</taxon>
        <taxon>Hexactinellida</taxon>
        <taxon>Hexasterophora</taxon>
        <taxon>Lyssacinosida</taxon>
        <taxon>Leucopsacidae</taxon>
        <taxon>Oopsacas</taxon>
    </lineage>
</organism>
<evidence type="ECO:0000256" key="3">
    <source>
        <dbReference type="ARBA" id="ARBA00038527"/>
    </source>
</evidence>
<comment type="subunit">
    <text evidence="3">Heterodimer of an alpha and a beta subunit, produced by autocatalytic cleavage.</text>
</comment>
<keyword evidence="6" id="KW-0378">Hydrolase</keyword>
<dbReference type="GO" id="GO:0005764">
    <property type="term" value="C:lysosome"/>
    <property type="evidence" value="ECO:0007669"/>
    <property type="project" value="UniProtKB-UniRule"/>
</dbReference>
<evidence type="ECO:0000256" key="7">
    <source>
        <dbReference type="PIRSR" id="PIRSR017632-1"/>
    </source>
</evidence>
<evidence type="ECO:0000313" key="9">
    <source>
        <dbReference type="EMBL" id="KAI6659921.1"/>
    </source>
</evidence>
<dbReference type="PANTHER" id="PTHR28583:SF4">
    <property type="entry name" value="N-ACYLETHANOLAMINE-HYDROLYZING ACID AMIDASE"/>
    <property type="match status" value="1"/>
</dbReference>
<feature type="domain" description="Acid ceramidase N-terminal" evidence="8">
    <location>
        <begin position="28"/>
        <end position="85"/>
    </location>
</feature>
<feature type="active site" description="Nucleophile" evidence="7">
    <location>
        <position position="120"/>
    </location>
</feature>
<evidence type="ECO:0000256" key="6">
    <source>
        <dbReference type="PIRNR" id="PIRNR017632"/>
    </source>
</evidence>
<evidence type="ECO:0000256" key="4">
    <source>
        <dbReference type="ARBA" id="ARBA00039046"/>
    </source>
</evidence>